<keyword evidence="10" id="KW-1185">Reference proteome</keyword>
<evidence type="ECO:0000259" key="8">
    <source>
        <dbReference type="PROSITE" id="PS50850"/>
    </source>
</evidence>
<dbReference type="InterPro" id="IPR036259">
    <property type="entry name" value="MFS_trans_sf"/>
</dbReference>
<feature type="domain" description="Major facilitator superfamily (MFS) profile" evidence="8">
    <location>
        <begin position="1"/>
        <end position="191"/>
    </location>
</feature>
<dbReference type="GO" id="GO:0005886">
    <property type="term" value="C:plasma membrane"/>
    <property type="evidence" value="ECO:0007669"/>
    <property type="project" value="UniProtKB-SubCell"/>
</dbReference>
<dbReference type="AlphaFoldDB" id="A0A0P8X498"/>
<reference evidence="9 10" key="1">
    <citation type="submission" date="2015-09" db="EMBL/GenBank/DDBJ databases">
        <title>Genome sequence of Oxobacter pfennigii DSM 3222.</title>
        <authorList>
            <person name="Poehlein A."/>
            <person name="Bengelsdorf F.R."/>
            <person name="Schiel-Bengelsdorf B."/>
            <person name="Duerre P."/>
            <person name="Daniel R."/>
        </authorList>
    </citation>
    <scope>NUCLEOTIDE SEQUENCE [LARGE SCALE GENOMIC DNA]</scope>
    <source>
        <strain evidence="9 10">DSM 3222</strain>
    </source>
</reference>
<keyword evidence="4 7" id="KW-0812">Transmembrane</keyword>
<keyword evidence="5 7" id="KW-1133">Transmembrane helix</keyword>
<dbReference type="OrthoDB" id="9775268at2"/>
<evidence type="ECO:0000313" key="10">
    <source>
        <dbReference type="Proteomes" id="UP000050326"/>
    </source>
</evidence>
<feature type="transmembrane region" description="Helical" evidence="7">
    <location>
        <begin position="168"/>
        <end position="187"/>
    </location>
</feature>
<accession>A0A0P8X498</accession>
<feature type="transmembrane region" description="Helical" evidence="7">
    <location>
        <begin position="40"/>
        <end position="61"/>
    </location>
</feature>
<feature type="transmembrane region" description="Helical" evidence="7">
    <location>
        <begin position="374"/>
        <end position="392"/>
    </location>
</feature>
<dbReference type="PANTHER" id="PTHR43266:SF10">
    <property type="entry name" value="BACILYSIN EXPORTER BACE-RELATED"/>
    <property type="match status" value="1"/>
</dbReference>
<organism evidence="9 10">
    <name type="scientific">Oxobacter pfennigii</name>
    <dbReference type="NCBI Taxonomy" id="36849"/>
    <lineage>
        <taxon>Bacteria</taxon>
        <taxon>Bacillati</taxon>
        <taxon>Bacillota</taxon>
        <taxon>Clostridia</taxon>
        <taxon>Eubacteriales</taxon>
        <taxon>Clostridiaceae</taxon>
        <taxon>Oxobacter</taxon>
    </lineage>
</organism>
<dbReference type="RefSeq" id="WP_054873955.1">
    <property type="nucleotide sequence ID" value="NZ_LKET01000021.1"/>
</dbReference>
<dbReference type="InterPro" id="IPR020846">
    <property type="entry name" value="MFS_dom"/>
</dbReference>
<evidence type="ECO:0000256" key="7">
    <source>
        <dbReference type="SAM" id="Phobius"/>
    </source>
</evidence>
<evidence type="ECO:0000256" key="3">
    <source>
        <dbReference type="ARBA" id="ARBA00022475"/>
    </source>
</evidence>
<dbReference type="STRING" id="36849.OXPF_08510"/>
<dbReference type="Gene3D" id="1.20.1250.20">
    <property type="entry name" value="MFS general substrate transporter like domains"/>
    <property type="match status" value="1"/>
</dbReference>
<feature type="transmembrane region" description="Helical" evidence="7">
    <location>
        <begin position="261"/>
        <end position="280"/>
    </location>
</feature>
<evidence type="ECO:0000256" key="4">
    <source>
        <dbReference type="ARBA" id="ARBA00022692"/>
    </source>
</evidence>
<protein>
    <submittedName>
        <fullName evidence="9">Enterobactin exporter EntS</fullName>
    </submittedName>
</protein>
<feature type="transmembrane region" description="Helical" evidence="7">
    <location>
        <begin position="292"/>
        <end position="320"/>
    </location>
</feature>
<evidence type="ECO:0000313" key="9">
    <source>
        <dbReference type="EMBL" id="KPU45618.1"/>
    </source>
</evidence>
<dbReference type="EMBL" id="LKET01000021">
    <property type="protein sequence ID" value="KPU45618.1"/>
    <property type="molecule type" value="Genomic_DNA"/>
</dbReference>
<keyword evidence="2" id="KW-0813">Transport</keyword>
<keyword evidence="3" id="KW-1003">Cell membrane</keyword>
<feature type="transmembrane region" description="Helical" evidence="7">
    <location>
        <begin position="73"/>
        <end position="94"/>
    </location>
</feature>
<evidence type="ECO:0000256" key="6">
    <source>
        <dbReference type="ARBA" id="ARBA00023136"/>
    </source>
</evidence>
<dbReference type="Proteomes" id="UP000050326">
    <property type="component" value="Unassembled WGS sequence"/>
</dbReference>
<feature type="transmembrane region" description="Helical" evidence="7">
    <location>
        <begin position="219"/>
        <end position="241"/>
    </location>
</feature>
<dbReference type="GO" id="GO:0022857">
    <property type="term" value="F:transmembrane transporter activity"/>
    <property type="evidence" value="ECO:0007669"/>
    <property type="project" value="InterPro"/>
</dbReference>
<evidence type="ECO:0000256" key="1">
    <source>
        <dbReference type="ARBA" id="ARBA00004651"/>
    </source>
</evidence>
<feature type="transmembrane region" description="Helical" evidence="7">
    <location>
        <begin position="9"/>
        <end position="34"/>
    </location>
</feature>
<dbReference type="PANTHER" id="PTHR43266">
    <property type="entry name" value="MACROLIDE-EFFLUX PROTEIN"/>
    <property type="match status" value="1"/>
</dbReference>
<dbReference type="Pfam" id="PF07690">
    <property type="entry name" value="MFS_1"/>
    <property type="match status" value="1"/>
</dbReference>
<sequence>MRDNWKKDIVLFVLSQTISLFGSSLVQYAIMWYITLNTKSGLMMTISIICGFLPTFLLSPFSGVWADRYNRKMLIILSDAFIAVSTLVMAILFLMGHGSIWLMFLMSFLRSLGASVQMPANGAFIPQIVPEDKLTKVGGINGSIQSVVMLVSPMLSGVLLSVASIESIFFIDVITAAIAILVLILFLKVPSHNKALNTEQVSYFSDLKKGIAYIKEHPFVRTFFVFCAFYFFLIAPVAFLTPLQVTRSFGEDVWRLTAIEIGFATGMTLGGLLIASWGGFKNKIHTMVLSSFTTGLCVIALGVVPLFSIYLIIMAIAGISVPIFNTPSTVLLQEKVEPDFLGRVFGIMGMISSSMMPLGMLIFGPAADFIPIEWILTGTGILLFLQSFFLIMSKDLVEAGKPKEESYSKW</sequence>
<name>A0A0P8X498_9CLOT</name>
<keyword evidence="6 7" id="KW-0472">Membrane</keyword>
<gene>
    <name evidence="9" type="primary">entS</name>
    <name evidence="9" type="ORF">OXPF_08510</name>
</gene>
<feature type="transmembrane region" description="Helical" evidence="7">
    <location>
        <begin position="340"/>
        <end position="362"/>
    </location>
</feature>
<dbReference type="SUPFAM" id="SSF103473">
    <property type="entry name" value="MFS general substrate transporter"/>
    <property type="match status" value="1"/>
</dbReference>
<evidence type="ECO:0000256" key="5">
    <source>
        <dbReference type="ARBA" id="ARBA00022989"/>
    </source>
</evidence>
<dbReference type="CDD" id="cd06173">
    <property type="entry name" value="MFS_MefA_like"/>
    <property type="match status" value="1"/>
</dbReference>
<dbReference type="PATRIC" id="fig|36849.3.peg.907"/>
<evidence type="ECO:0000256" key="2">
    <source>
        <dbReference type="ARBA" id="ARBA00022448"/>
    </source>
</evidence>
<comment type="subcellular location">
    <subcellularLocation>
        <location evidence="1">Cell membrane</location>
        <topology evidence="1">Multi-pass membrane protein</topology>
    </subcellularLocation>
</comment>
<comment type="caution">
    <text evidence="9">The sequence shown here is derived from an EMBL/GenBank/DDBJ whole genome shotgun (WGS) entry which is preliminary data.</text>
</comment>
<dbReference type="InterPro" id="IPR011701">
    <property type="entry name" value="MFS"/>
</dbReference>
<dbReference type="PROSITE" id="PS50850">
    <property type="entry name" value="MFS"/>
    <property type="match status" value="1"/>
</dbReference>
<proteinExistence type="predicted"/>